<organism evidence="2 3">
    <name type="scientific">Tetrahymena thermophila (strain SB210)</name>
    <dbReference type="NCBI Taxonomy" id="312017"/>
    <lineage>
        <taxon>Eukaryota</taxon>
        <taxon>Sar</taxon>
        <taxon>Alveolata</taxon>
        <taxon>Ciliophora</taxon>
        <taxon>Intramacronucleata</taxon>
        <taxon>Oligohymenophorea</taxon>
        <taxon>Hymenostomatida</taxon>
        <taxon>Tetrahymenina</taxon>
        <taxon>Tetrahymenidae</taxon>
        <taxon>Tetrahymena</taxon>
    </lineage>
</organism>
<dbReference type="GO" id="GO:0006355">
    <property type="term" value="P:regulation of DNA-templated transcription"/>
    <property type="evidence" value="ECO:0007669"/>
    <property type="project" value="TreeGrafter"/>
</dbReference>
<dbReference type="KEGG" id="tet:TTHERM_00227790"/>
<dbReference type="InterPro" id="IPR019510">
    <property type="entry name" value="AKAP7-like_phosphoesterase"/>
</dbReference>
<evidence type="ECO:0000313" key="3">
    <source>
        <dbReference type="Proteomes" id="UP000009168"/>
    </source>
</evidence>
<name>Q23BQ3_TETTS</name>
<dbReference type="PANTHER" id="PTHR13360:SF1">
    <property type="entry name" value="ACTIVATING SIGNAL COINTEGRATOR 1 COMPLEX SUBUNIT 1"/>
    <property type="match status" value="1"/>
</dbReference>
<dbReference type="Gene3D" id="3.90.1140.10">
    <property type="entry name" value="Cyclic phosphodiesterase"/>
    <property type="match status" value="1"/>
</dbReference>
<dbReference type="HOGENOM" id="CLU_870129_0_0_1"/>
<dbReference type="OrthoDB" id="277832at2759"/>
<feature type="domain" description="A-kinase anchor protein 7-like phosphoesterase" evidence="1">
    <location>
        <begin position="104"/>
        <end position="317"/>
    </location>
</feature>
<proteinExistence type="predicted"/>
<sequence length="320" mass="36884">MAEHIPKFENLKLGKKIFRVVNINYADLTLNNNQKQEEKAAQVYTNWRNTEQNQKQIESEILQKKSLKYHKNQENSSQWDGQWGTDIRALNASELAATIDTGDYSHFVSIPLYRDEKLIKKLNDFKGKVNEVFNNKYSSNLLNDMRTAHITLLMLKLNTQERQKKAVECIKNSEAVIRVLAEGLKKFNIKGLGYFGKNDKQATTVYAKIDDPQFISFLNEVTNVLVRDFMDFGLLNDEDLSHIKKDSEGKYICEQLHISLLKAAKQKNKSSTFDASEVLDQFKHFEFYSAKFSTLDISTRGEFMASNGYYLPITSFTIAI</sequence>
<dbReference type="GeneID" id="7837257"/>
<evidence type="ECO:0000259" key="1">
    <source>
        <dbReference type="Pfam" id="PF10469"/>
    </source>
</evidence>
<dbReference type="PANTHER" id="PTHR13360">
    <property type="entry name" value="ACTIVATING SIGNAL COINTEGRATOR 1 COMPLEX SUBUNIT 1"/>
    <property type="match status" value="1"/>
</dbReference>
<dbReference type="RefSeq" id="XP_001014310.1">
    <property type="nucleotide sequence ID" value="XM_001014310.3"/>
</dbReference>
<dbReference type="InterPro" id="IPR009210">
    <property type="entry name" value="ASCC1"/>
</dbReference>
<gene>
    <name evidence="2" type="ORF">TTHERM_00227790</name>
</gene>
<dbReference type="Proteomes" id="UP000009168">
    <property type="component" value="Unassembled WGS sequence"/>
</dbReference>
<dbReference type="GO" id="GO:0006307">
    <property type="term" value="P:DNA alkylation repair"/>
    <property type="evidence" value="ECO:0007669"/>
    <property type="project" value="InterPro"/>
</dbReference>
<dbReference type="Pfam" id="PF10469">
    <property type="entry name" value="AKAP7_NLS"/>
    <property type="match status" value="1"/>
</dbReference>
<dbReference type="GO" id="GO:0005634">
    <property type="term" value="C:nucleus"/>
    <property type="evidence" value="ECO:0007669"/>
    <property type="project" value="TreeGrafter"/>
</dbReference>
<protein>
    <submittedName>
        <fullName evidence="2">AKAP7 2'5' RNA ligase-like domain protein</fullName>
    </submittedName>
</protein>
<dbReference type="EMBL" id="GG662718">
    <property type="protein sequence ID" value="EAR94065.1"/>
    <property type="molecule type" value="Genomic_DNA"/>
</dbReference>
<dbReference type="STRING" id="312017.Q23BQ3"/>
<keyword evidence="3" id="KW-1185">Reference proteome</keyword>
<dbReference type="InParanoid" id="Q23BQ3"/>
<dbReference type="AlphaFoldDB" id="Q23BQ3"/>
<keyword evidence="2" id="KW-0436">Ligase</keyword>
<dbReference type="GO" id="GO:0016874">
    <property type="term" value="F:ligase activity"/>
    <property type="evidence" value="ECO:0007669"/>
    <property type="project" value="UniProtKB-KW"/>
</dbReference>
<evidence type="ECO:0000313" key="2">
    <source>
        <dbReference type="EMBL" id="EAR94065.1"/>
    </source>
</evidence>
<reference evidence="3" key="1">
    <citation type="journal article" date="2006" name="PLoS Biol.">
        <title>Macronuclear genome sequence of the ciliate Tetrahymena thermophila, a model eukaryote.</title>
        <authorList>
            <person name="Eisen J.A."/>
            <person name="Coyne R.S."/>
            <person name="Wu M."/>
            <person name="Wu D."/>
            <person name="Thiagarajan M."/>
            <person name="Wortman J.R."/>
            <person name="Badger J.H."/>
            <person name="Ren Q."/>
            <person name="Amedeo P."/>
            <person name="Jones K.M."/>
            <person name="Tallon L.J."/>
            <person name="Delcher A.L."/>
            <person name="Salzberg S.L."/>
            <person name="Silva J.C."/>
            <person name="Haas B.J."/>
            <person name="Majoros W.H."/>
            <person name="Farzad M."/>
            <person name="Carlton J.M."/>
            <person name="Smith R.K. Jr."/>
            <person name="Garg J."/>
            <person name="Pearlman R.E."/>
            <person name="Karrer K.M."/>
            <person name="Sun L."/>
            <person name="Manning G."/>
            <person name="Elde N.C."/>
            <person name="Turkewitz A.P."/>
            <person name="Asai D.J."/>
            <person name="Wilkes D.E."/>
            <person name="Wang Y."/>
            <person name="Cai H."/>
            <person name="Collins K."/>
            <person name="Stewart B.A."/>
            <person name="Lee S.R."/>
            <person name="Wilamowska K."/>
            <person name="Weinberg Z."/>
            <person name="Ruzzo W.L."/>
            <person name="Wloga D."/>
            <person name="Gaertig J."/>
            <person name="Frankel J."/>
            <person name="Tsao C.-C."/>
            <person name="Gorovsky M.A."/>
            <person name="Keeling P.J."/>
            <person name="Waller R.F."/>
            <person name="Patron N.J."/>
            <person name="Cherry J.M."/>
            <person name="Stover N.A."/>
            <person name="Krieger C.J."/>
            <person name="del Toro C."/>
            <person name="Ryder H.F."/>
            <person name="Williamson S.C."/>
            <person name="Barbeau R.A."/>
            <person name="Hamilton E.P."/>
            <person name="Orias E."/>
        </authorList>
    </citation>
    <scope>NUCLEOTIDE SEQUENCE [LARGE SCALE GENOMIC DNA]</scope>
    <source>
        <strain evidence="3">SB210</strain>
    </source>
</reference>
<accession>Q23BQ3</accession>